<dbReference type="HOGENOM" id="CLU_097058_4_3_5"/>
<evidence type="ECO:0000313" key="4">
    <source>
        <dbReference type="Proteomes" id="UP000006377"/>
    </source>
</evidence>
<proteinExistence type="inferred from homology"/>
<protein>
    <submittedName>
        <fullName evidence="3">Surface presentation of antigens (SPOA) protein</fullName>
    </submittedName>
</protein>
<dbReference type="GO" id="GO:0071978">
    <property type="term" value="P:bacterial-type flagellum-dependent swarming motility"/>
    <property type="evidence" value="ECO:0007669"/>
    <property type="project" value="TreeGrafter"/>
</dbReference>
<dbReference type="Gene3D" id="2.30.330.10">
    <property type="entry name" value="SpoA-like"/>
    <property type="match status" value="1"/>
</dbReference>
<organism evidence="3 4">
    <name type="scientific">Parvibaculum lavamentivorans (strain DS-1 / DSM 13023 / NCIMB 13966)</name>
    <dbReference type="NCBI Taxonomy" id="402881"/>
    <lineage>
        <taxon>Bacteria</taxon>
        <taxon>Pseudomonadati</taxon>
        <taxon>Pseudomonadota</taxon>
        <taxon>Alphaproteobacteria</taxon>
        <taxon>Hyphomicrobiales</taxon>
        <taxon>Parvibaculaceae</taxon>
        <taxon>Parvibaculum</taxon>
    </lineage>
</organism>
<dbReference type="STRING" id="402881.Plav_2775"/>
<evidence type="ECO:0000259" key="2">
    <source>
        <dbReference type="Pfam" id="PF01052"/>
    </source>
</evidence>
<dbReference type="Proteomes" id="UP000006377">
    <property type="component" value="Chromosome"/>
</dbReference>
<dbReference type="InterPro" id="IPR001543">
    <property type="entry name" value="FliN-like_C"/>
</dbReference>
<dbReference type="PANTHER" id="PTHR30034:SF6">
    <property type="entry name" value="YOP PROTEINS TRANSLOCATION PROTEIN Q"/>
    <property type="match status" value="1"/>
</dbReference>
<dbReference type="InterPro" id="IPR001172">
    <property type="entry name" value="FliN_T3SS_HrcQb"/>
</dbReference>
<reference evidence="3 4" key="1">
    <citation type="journal article" date="2011" name="Stand. Genomic Sci.">
        <title>Complete genome sequence of Parvibaculum lavamentivorans type strain (DS-1(T)).</title>
        <authorList>
            <person name="Schleheck D."/>
            <person name="Weiss M."/>
            <person name="Pitluck S."/>
            <person name="Bruce D."/>
            <person name="Land M.L."/>
            <person name="Han S."/>
            <person name="Saunders E."/>
            <person name="Tapia R."/>
            <person name="Detter C."/>
            <person name="Brettin T."/>
            <person name="Han J."/>
            <person name="Woyke T."/>
            <person name="Goodwin L."/>
            <person name="Pennacchio L."/>
            <person name="Nolan M."/>
            <person name="Cook A.M."/>
            <person name="Kjelleberg S."/>
            <person name="Thomas T."/>
        </authorList>
    </citation>
    <scope>NUCLEOTIDE SEQUENCE [LARGE SCALE GENOMIC DNA]</scope>
    <source>
        <strain evidence="4">DS-1 / DSM 13023 / NCIMB 13966</strain>
    </source>
</reference>
<dbReference type="Pfam" id="PF01052">
    <property type="entry name" value="FliMN_C"/>
    <property type="match status" value="1"/>
</dbReference>
<keyword evidence="4" id="KW-1185">Reference proteome</keyword>
<evidence type="ECO:0000313" key="3">
    <source>
        <dbReference type="EMBL" id="ABS64383.1"/>
    </source>
</evidence>
<dbReference type="GO" id="GO:0009425">
    <property type="term" value="C:bacterial-type flagellum basal body"/>
    <property type="evidence" value="ECO:0007669"/>
    <property type="project" value="InterPro"/>
</dbReference>
<dbReference type="PANTHER" id="PTHR30034">
    <property type="entry name" value="FLAGELLAR MOTOR SWITCH PROTEIN FLIM"/>
    <property type="match status" value="1"/>
</dbReference>
<dbReference type="OrthoDB" id="7433116at2"/>
<dbReference type="KEGG" id="pla:Plav_2775"/>
<feature type="domain" description="Flagellar motor switch protein FliN-like C-terminal" evidence="2">
    <location>
        <begin position="3"/>
        <end position="73"/>
    </location>
</feature>
<dbReference type="InterPro" id="IPR036429">
    <property type="entry name" value="SpoA-like_sf"/>
</dbReference>
<dbReference type="eggNOG" id="COG1886">
    <property type="taxonomic scope" value="Bacteria"/>
</dbReference>
<accession>A7HWV0</accession>
<name>A7HWV0_PARL1</name>
<dbReference type="EMBL" id="CP000774">
    <property type="protein sequence ID" value="ABS64383.1"/>
    <property type="molecule type" value="Genomic_DNA"/>
</dbReference>
<dbReference type="RefSeq" id="WP_012111697.1">
    <property type="nucleotide sequence ID" value="NC_009719.1"/>
</dbReference>
<dbReference type="GO" id="GO:0050918">
    <property type="term" value="P:positive chemotaxis"/>
    <property type="evidence" value="ECO:0007669"/>
    <property type="project" value="TreeGrafter"/>
</dbReference>
<comment type="similarity">
    <text evidence="1">Belongs to the FliN/MopA/SpaO family.</text>
</comment>
<gene>
    <name evidence="3" type="ordered locus">Plav_2775</name>
</gene>
<dbReference type="AlphaFoldDB" id="A7HWV0"/>
<dbReference type="GO" id="GO:0003774">
    <property type="term" value="F:cytoskeletal motor activity"/>
    <property type="evidence" value="ECO:0007669"/>
    <property type="project" value="InterPro"/>
</dbReference>
<sequence length="78" mass="8357">MNSVNNVFVELSVVLGKSTMPIHQLLKMGRGAVIELGTRQDEEIWVLANNVPIARGEIIVQGERVAVSITTVLAGGES</sequence>
<dbReference type="PRINTS" id="PR00956">
    <property type="entry name" value="FLGMOTORFLIN"/>
</dbReference>
<evidence type="ECO:0000256" key="1">
    <source>
        <dbReference type="ARBA" id="ARBA00009226"/>
    </source>
</evidence>
<dbReference type="SUPFAM" id="SSF101801">
    <property type="entry name" value="Surface presentation of antigens (SPOA)"/>
    <property type="match status" value="1"/>
</dbReference>